<dbReference type="STRING" id="1477437.SAMN05444682_10955"/>
<keyword evidence="5 7" id="KW-1133">Transmembrane helix</keyword>
<reference evidence="8 9" key="1">
    <citation type="submission" date="2016-10" db="EMBL/GenBank/DDBJ databases">
        <authorList>
            <person name="de Groot N.N."/>
        </authorList>
    </citation>
    <scope>NUCLEOTIDE SEQUENCE [LARGE SCALE GENOMIC DNA]</scope>
    <source>
        <strain evidence="8 9">RK1</strain>
    </source>
</reference>
<evidence type="ECO:0000256" key="4">
    <source>
        <dbReference type="ARBA" id="ARBA00022692"/>
    </source>
</evidence>
<evidence type="ECO:0000313" key="8">
    <source>
        <dbReference type="EMBL" id="SFJ35299.1"/>
    </source>
</evidence>
<protein>
    <submittedName>
        <fullName evidence="8">Uncharacterized membrane protein YphA, DoxX/SURF4 family</fullName>
    </submittedName>
</protein>
<feature type="transmembrane region" description="Helical" evidence="7">
    <location>
        <begin position="75"/>
        <end position="95"/>
    </location>
</feature>
<evidence type="ECO:0000313" key="9">
    <source>
        <dbReference type="Proteomes" id="UP000198670"/>
    </source>
</evidence>
<evidence type="ECO:0000256" key="5">
    <source>
        <dbReference type="ARBA" id="ARBA00022989"/>
    </source>
</evidence>
<evidence type="ECO:0000256" key="3">
    <source>
        <dbReference type="ARBA" id="ARBA00022475"/>
    </source>
</evidence>
<sequence length="168" mass="18775">MSPSQFPLLLFENPTINKQTDMFRWIINTDHSKTTLIIRLMVGAVFLSEGIQKFLLPEKLGAGRFEKIGLPDPEFLGPFVGTFETICGALVLMGLFTRLAAVPLLCIMLVAIFTTKTVILADEGFWAMMHAARTDWCMLLGSVFLLIRGGGWWSGDRKLSRPQDHLTS</sequence>
<keyword evidence="3" id="KW-1003">Cell membrane</keyword>
<evidence type="ECO:0000256" key="1">
    <source>
        <dbReference type="ARBA" id="ARBA00004651"/>
    </source>
</evidence>
<comment type="subcellular location">
    <subcellularLocation>
        <location evidence="1">Cell membrane</location>
        <topology evidence="1">Multi-pass membrane protein</topology>
    </subcellularLocation>
</comment>
<proteinExistence type="inferred from homology"/>
<evidence type="ECO:0000256" key="2">
    <source>
        <dbReference type="ARBA" id="ARBA00006679"/>
    </source>
</evidence>
<dbReference type="EMBL" id="FOQO01000009">
    <property type="protein sequence ID" value="SFJ35299.1"/>
    <property type="molecule type" value="Genomic_DNA"/>
</dbReference>
<name>A0A1I3QP67_9SPHI</name>
<dbReference type="Proteomes" id="UP000198670">
    <property type="component" value="Unassembled WGS sequence"/>
</dbReference>
<dbReference type="GO" id="GO:0005886">
    <property type="term" value="C:plasma membrane"/>
    <property type="evidence" value="ECO:0007669"/>
    <property type="project" value="UniProtKB-SubCell"/>
</dbReference>
<organism evidence="8 9">
    <name type="scientific">Parapedobacter indicus</name>
    <dbReference type="NCBI Taxonomy" id="1477437"/>
    <lineage>
        <taxon>Bacteria</taxon>
        <taxon>Pseudomonadati</taxon>
        <taxon>Bacteroidota</taxon>
        <taxon>Sphingobacteriia</taxon>
        <taxon>Sphingobacteriales</taxon>
        <taxon>Sphingobacteriaceae</taxon>
        <taxon>Parapedobacter</taxon>
    </lineage>
</organism>
<keyword evidence="9" id="KW-1185">Reference proteome</keyword>
<keyword evidence="6 7" id="KW-0472">Membrane</keyword>
<feature type="transmembrane region" description="Helical" evidence="7">
    <location>
        <begin position="102"/>
        <end position="121"/>
    </location>
</feature>
<accession>A0A1I3QP67</accession>
<gene>
    <name evidence="8" type="ORF">SAMN05444682_10955</name>
</gene>
<feature type="transmembrane region" description="Helical" evidence="7">
    <location>
        <begin position="133"/>
        <end position="153"/>
    </location>
</feature>
<dbReference type="AlphaFoldDB" id="A0A1I3QP67"/>
<evidence type="ECO:0000256" key="6">
    <source>
        <dbReference type="ARBA" id="ARBA00023136"/>
    </source>
</evidence>
<dbReference type="Pfam" id="PF07681">
    <property type="entry name" value="DoxX"/>
    <property type="match status" value="1"/>
</dbReference>
<evidence type="ECO:0000256" key="7">
    <source>
        <dbReference type="SAM" id="Phobius"/>
    </source>
</evidence>
<dbReference type="InterPro" id="IPR051907">
    <property type="entry name" value="DoxX-like_oxidoreductase"/>
</dbReference>
<comment type="similarity">
    <text evidence="2">Belongs to the DoxX family.</text>
</comment>
<dbReference type="InterPro" id="IPR032808">
    <property type="entry name" value="DoxX"/>
</dbReference>
<keyword evidence="4 7" id="KW-0812">Transmembrane</keyword>
<dbReference type="PANTHER" id="PTHR33452">
    <property type="entry name" value="OXIDOREDUCTASE CATD-RELATED"/>
    <property type="match status" value="1"/>
</dbReference>
<dbReference type="PANTHER" id="PTHR33452:SF1">
    <property type="entry name" value="INNER MEMBRANE PROTEIN YPHA-RELATED"/>
    <property type="match status" value="1"/>
</dbReference>